<name>A0A7W4IWG2_9PROT</name>
<proteinExistence type="predicted"/>
<evidence type="ECO:0000313" key="1">
    <source>
        <dbReference type="EMBL" id="MBB2170335.1"/>
    </source>
</evidence>
<accession>A0A7W4IWG2</accession>
<reference evidence="1 2" key="1">
    <citation type="submission" date="2020-04" db="EMBL/GenBank/DDBJ databases">
        <title>Description of novel Gluconacetobacter.</title>
        <authorList>
            <person name="Sombolestani A."/>
        </authorList>
    </citation>
    <scope>NUCLEOTIDE SEQUENCE [LARGE SCALE GENOMIC DNA]</scope>
    <source>
        <strain evidence="1 2">LMG 27801</strain>
    </source>
</reference>
<dbReference type="RefSeq" id="WP_182987780.1">
    <property type="nucleotide sequence ID" value="NZ_JABEQD010000022.1"/>
</dbReference>
<gene>
    <name evidence="1" type="ORF">HLH36_18640</name>
</gene>
<comment type="caution">
    <text evidence="1">The sequence shown here is derived from an EMBL/GenBank/DDBJ whole genome shotgun (WGS) entry which is preliminary data.</text>
</comment>
<keyword evidence="2" id="KW-1185">Reference proteome</keyword>
<dbReference type="EMBL" id="JABEQD010000022">
    <property type="protein sequence ID" value="MBB2170335.1"/>
    <property type="molecule type" value="Genomic_DNA"/>
</dbReference>
<dbReference type="AlphaFoldDB" id="A0A7W4IWG2"/>
<organism evidence="1 2">
    <name type="scientific">Gluconacetobacter aggeris</name>
    <dbReference type="NCBI Taxonomy" id="1286186"/>
    <lineage>
        <taxon>Bacteria</taxon>
        <taxon>Pseudomonadati</taxon>
        <taxon>Pseudomonadota</taxon>
        <taxon>Alphaproteobacteria</taxon>
        <taxon>Acetobacterales</taxon>
        <taxon>Acetobacteraceae</taxon>
        <taxon>Gluconacetobacter</taxon>
    </lineage>
</organism>
<protein>
    <submittedName>
        <fullName evidence="1">Uncharacterized protein</fullName>
    </submittedName>
</protein>
<evidence type="ECO:0000313" key="2">
    <source>
        <dbReference type="Proteomes" id="UP000559860"/>
    </source>
</evidence>
<dbReference type="Proteomes" id="UP000559860">
    <property type="component" value="Unassembled WGS sequence"/>
</dbReference>
<sequence length="185" mass="20818">MRRLHVPKLIAGILILVPTQLMANSHWCYKSGCTYTAADVIIGLGSHLPRRIDAFEVMTGETIFYYTSDQTSHFSGRSGSYSRLHRPLKTEEGIVFDTVELFVTNPPYVSEIYFHVDYSAGAQCLREDMLLRRLSLPAISGKPRDFEYSPVIEDLIKFSATQRGADSCVSSIELKYRPIAHARPG</sequence>